<keyword evidence="3" id="KW-1185">Reference proteome</keyword>
<dbReference type="SUPFAM" id="SSF51730">
    <property type="entry name" value="FAD-linked oxidoreductase"/>
    <property type="match status" value="1"/>
</dbReference>
<accession>A0ABT8Y0A9</accession>
<dbReference type="EMBL" id="JAUOOM010000026">
    <property type="protein sequence ID" value="MDO6409161.1"/>
    <property type="molecule type" value="Genomic_DNA"/>
</dbReference>
<keyword evidence="1" id="KW-0560">Oxidoreductase</keyword>
<dbReference type="Proteomes" id="UP001171299">
    <property type="component" value="Unassembled WGS sequence"/>
</dbReference>
<dbReference type="RefSeq" id="WP_208723621.1">
    <property type="nucleotide sequence ID" value="NZ_CP024636.1"/>
</dbReference>
<reference evidence="2" key="1">
    <citation type="submission" date="2023-07" db="EMBL/GenBank/DDBJ databases">
        <title>The extreme plant-growth-promoting properties of Pantoea phytobeneficialis PF55 revealed by functional and genomic analysis.</title>
        <authorList>
            <person name="Nascimento F.X."/>
            <person name="Marcio R.J."/>
        </authorList>
    </citation>
    <scope>NUCLEOTIDE SEQUENCE</scope>
    <source>
        <strain evidence="2">PF55</strain>
    </source>
</reference>
<gene>
    <name evidence="2" type="ORF">Q3404_21545</name>
</gene>
<sequence>MSENQKMHFIDVLVARSLPFIPRAIVKRLSTRYLAGSTLEEALQVIQNLNRAGFGVTLDVLGESATSAAEADAMNAAYATAIAAIAANNLDAELSIKPSALGLLNDEAQCEARISGRPAVPGG</sequence>
<proteinExistence type="predicted"/>
<organism evidence="2 3">
    <name type="scientific">Pantoea phytobeneficialis</name>
    <dbReference type="NCBI Taxonomy" id="2052056"/>
    <lineage>
        <taxon>Bacteria</taxon>
        <taxon>Pseudomonadati</taxon>
        <taxon>Pseudomonadota</taxon>
        <taxon>Gammaproteobacteria</taxon>
        <taxon>Enterobacterales</taxon>
        <taxon>Erwiniaceae</taxon>
        <taxon>Pantoea</taxon>
    </lineage>
</organism>
<evidence type="ECO:0000313" key="2">
    <source>
        <dbReference type="EMBL" id="MDO6409161.1"/>
    </source>
</evidence>
<dbReference type="InterPro" id="IPR029041">
    <property type="entry name" value="FAD-linked_oxidoreductase-like"/>
</dbReference>
<comment type="caution">
    <text evidence="2">The sequence shown here is derived from an EMBL/GenBank/DDBJ whole genome shotgun (WGS) entry which is preliminary data.</text>
</comment>
<evidence type="ECO:0000313" key="3">
    <source>
        <dbReference type="Proteomes" id="UP001171299"/>
    </source>
</evidence>
<evidence type="ECO:0008006" key="4">
    <source>
        <dbReference type="Google" id="ProtNLM"/>
    </source>
</evidence>
<name>A0ABT8Y0A9_9GAMM</name>
<evidence type="ECO:0000256" key="1">
    <source>
        <dbReference type="ARBA" id="ARBA00023002"/>
    </source>
</evidence>
<dbReference type="Gene3D" id="3.20.20.220">
    <property type="match status" value="1"/>
</dbReference>
<protein>
    <recommendedName>
        <fullName evidence="4">Proline dehydrogenase</fullName>
    </recommendedName>
</protein>